<comment type="cofactor">
    <cofactor evidence="1">
        <name>L-ascorbate</name>
        <dbReference type="ChEBI" id="CHEBI:38290"/>
    </cofactor>
</comment>
<evidence type="ECO:0000256" key="3">
    <source>
        <dbReference type="ARBA" id="ARBA00022723"/>
    </source>
</evidence>
<evidence type="ECO:0000313" key="12">
    <source>
        <dbReference type="Proteomes" id="UP000530660"/>
    </source>
</evidence>
<keyword evidence="4" id="KW-0847">Vitamin C</keyword>
<comment type="similarity">
    <text evidence="2">Belongs to the TPA1 family.</text>
</comment>
<feature type="region of interest" description="Disordered" evidence="9">
    <location>
        <begin position="1"/>
        <end position="33"/>
    </location>
</feature>
<comment type="caution">
    <text evidence="11">The sequence shown here is derived from an EMBL/GenBank/DDBJ whole genome shotgun (WGS) entry which is preliminary data.</text>
</comment>
<reference evidence="11 12" key="1">
    <citation type="journal article" date="2020" name="J. Phycol.">
        <title>Comparative genome analysis reveals Cyanidiococcus gen. nov., a new extremophilic red algal genus sister to Cyanidioschyzon (Cyanidioschyzonaceae, Rhodophyta).</title>
        <authorList>
            <person name="Liu S.-L."/>
            <person name="Chiang Y.-R."/>
            <person name="Yoon H.S."/>
            <person name="Fu H.-Y."/>
        </authorList>
    </citation>
    <scope>NUCLEOTIDE SEQUENCE [LARGE SCALE GENOMIC DNA]</scope>
    <source>
        <strain evidence="11 12">THAL066</strain>
    </source>
</reference>
<dbReference type="PROSITE" id="PS51471">
    <property type="entry name" value="FE2OG_OXY"/>
    <property type="match status" value="1"/>
</dbReference>
<keyword evidence="3" id="KW-0479">Metal-binding</keyword>
<dbReference type="GO" id="GO:0031418">
    <property type="term" value="F:L-ascorbic acid binding"/>
    <property type="evidence" value="ECO:0007669"/>
    <property type="project" value="UniProtKB-KW"/>
</dbReference>
<dbReference type="AlphaFoldDB" id="A0A7J7IHM9"/>
<evidence type="ECO:0000256" key="8">
    <source>
        <dbReference type="ARBA" id="ARBA00047444"/>
    </source>
</evidence>
<dbReference type="PANTHER" id="PTHR12117">
    <property type="entry name" value="HISTONE ACETYLTRANSFERASE COMPLEX"/>
    <property type="match status" value="1"/>
</dbReference>
<dbReference type="InterPro" id="IPR006620">
    <property type="entry name" value="Pro_4_hyd_alph"/>
</dbReference>
<dbReference type="InterPro" id="IPR019601">
    <property type="entry name" value="Oxoglutarate/Fe-dep_Oase_C"/>
</dbReference>
<dbReference type="PANTHER" id="PTHR12117:SF0">
    <property type="entry name" value="PROLYL 3-HYDROXYLASE OGFOD1"/>
    <property type="match status" value="1"/>
</dbReference>
<dbReference type="Gene3D" id="2.60.120.620">
    <property type="entry name" value="q2cbj1_9rhob like domain"/>
    <property type="match status" value="1"/>
</dbReference>
<evidence type="ECO:0000313" key="11">
    <source>
        <dbReference type="EMBL" id="KAF6002616.1"/>
    </source>
</evidence>
<evidence type="ECO:0000256" key="2">
    <source>
        <dbReference type="ARBA" id="ARBA00007443"/>
    </source>
</evidence>
<dbReference type="EMBL" id="VWRR01000009">
    <property type="protein sequence ID" value="KAF6002616.1"/>
    <property type="molecule type" value="Genomic_DNA"/>
</dbReference>
<dbReference type="Proteomes" id="UP000530660">
    <property type="component" value="Unassembled WGS sequence"/>
</dbReference>
<keyword evidence="5" id="KW-0223">Dioxygenase</keyword>
<dbReference type="InterPro" id="IPR039558">
    <property type="entry name" value="TPA1/OFD1_N"/>
</dbReference>
<dbReference type="InterPro" id="IPR051842">
    <property type="entry name" value="uS12_prolyl_hydroxylase"/>
</dbReference>
<comment type="catalytic activity">
    <reaction evidence="8">
        <text>[ribosomal protein uS12]-L-proline + 2-oxoglutarate + O2 = [ribosomal protein uS12]-(3S)-3-hydroxy-L-proline + succinate + CO2</text>
        <dbReference type="Rhea" id="RHEA:54156"/>
        <dbReference type="Rhea" id="RHEA-COMP:13816"/>
        <dbReference type="Rhea" id="RHEA-COMP:13818"/>
        <dbReference type="ChEBI" id="CHEBI:15379"/>
        <dbReference type="ChEBI" id="CHEBI:16526"/>
        <dbReference type="ChEBI" id="CHEBI:16810"/>
        <dbReference type="ChEBI" id="CHEBI:30031"/>
        <dbReference type="ChEBI" id="CHEBI:50342"/>
        <dbReference type="ChEBI" id="CHEBI:85428"/>
    </reaction>
</comment>
<keyword evidence="7" id="KW-0408">Iron</keyword>
<organism evidence="11 12">
    <name type="scientific">Cyanidiococcus yangmingshanensis</name>
    <dbReference type="NCBI Taxonomy" id="2690220"/>
    <lineage>
        <taxon>Eukaryota</taxon>
        <taxon>Rhodophyta</taxon>
        <taxon>Bangiophyceae</taxon>
        <taxon>Cyanidiales</taxon>
        <taxon>Cyanidiaceae</taxon>
        <taxon>Cyanidiococcus</taxon>
    </lineage>
</organism>
<evidence type="ECO:0000256" key="7">
    <source>
        <dbReference type="ARBA" id="ARBA00023004"/>
    </source>
</evidence>
<evidence type="ECO:0000256" key="9">
    <source>
        <dbReference type="SAM" id="MobiDB-lite"/>
    </source>
</evidence>
<evidence type="ECO:0000256" key="1">
    <source>
        <dbReference type="ARBA" id="ARBA00001961"/>
    </source>
</evidence>
<dbReference type="InterPro" id="IPR005123">
    <property type="entry name" value="Oxoglu/Fe-dep_dioxygenase_dom"/>
</dbReference>
<keyword evidence="6" id="KW-0560">Oxidoreductase</keyword>
<keyword evidence="12" id="KW-1185">Reference proteome</keyword>
<evidence type="ECO:0000259" key="10">
    <source>
        <dbReference type="PROSITE" id="PS51471"/>
    </source>
</evidence>
<dbReference type="SMART" id="SM00702">
    <property type="entry name" value="P4Hc"/>
    <property type="match status" value="1"/>
</dbReference>
<dbReference type="Pfam" id="PF13661">
    <property type="entry name" value="2OG-FeII_Oxy_4"/>
    <property type="match status" value="1"/>
</dbReference>
<accession>A0A7J7IHM9</accession>
<evidence type="ECO:0000256" key="4">
    <source>
        <dbReference type="ARBA" id="ARBA00022896"/>
    </source>
</evidence>
<sequence length="436" mass="49553">MPKGRPAKRPTTLASQQRRRSKPSRHQGAYHERSDITASDFLQVRTTDSEHLRPLYAAAKPFPHIQLREVFAADSLRAVRDEVIGNCSGSLKETDIYKVYQTGELRNLDVLSSEEQTRLGKLRTLRDTLYSDAFRQFLEDLTGCCNAAQGEHLDGDQVDCSINVYTSGCHLLCHDDAIGTRRLSYILYLTDPDQAWTNEDGGRLQLFALGDRHQDKDELTEPEPYPIVSLLPAWNTMTVFQVQPGCSFHAVEEVHSTERPRLSISGWYHVQGSHNTNGLAPESSLKQLQMCRQRPLTPFAWPASAPDATPDGVAKDKTSTTVSLWTADRAYLSEFLRPEYLQDDTIRVIRKQFLRESSVQLHDFLKTKPIVQQIMDCASGDRHELATHLAEPIEEQRSIRRSTWLGNGWTAASTSDFWSIEHPPLSTIPLRRWRTR</sequence>
<gene>
    <name evidence="11" type="primary">OGFOD1_2</name>
    <name evidence="11" type="ORF">F1559_000485</name>
</gene>
<name>A0A7J7IHM9_9RHOD</name>
<dbReference type="Gene3D" id="3.60.130.20">
    <property type="entry name" value="Oxoglutarate/iron-dependent oxygenase, C-terminal degradation domain"/>
    <property type="match status" value="1"/>
</dbReference>
<dbReference type="OrthoDB" id="430522at2759"/>
<dbReference type="Pfam" id="PF10637">
    <property type="entry name" value="Ofd1_CTDD"/>
    <property type="match status" value="1"/>
</dbReference>
<proteinExistence type="inferred from homology"/>
<dbReference type="InterPro" id="IPR043044">
    <property type="entry name" value="TPA1/Ofd1_C"/>
</dbReference>
<evidence type="ECO:0000256" key="6">
    <source>
        <dbReference type="ARBA" id="ARBA00023002"/>
    </source>
</evidence>
<protein>
    <submittedName>
        <fullName evidence="11">2-oxoglutarate and iron-dependent oxygenase domain containing 1</fullName>
    </submittedName>
</protein>
<feature type="domain" description="Fe2OG dioxygenase" evidence="10">
    <location>
        <begin position="156"/>
        <end position="270"/>
    </location>
</feature>
<evidence type="ECO:0000256" key="5">
    <source>
        <dbReference type="ARBA" id="ARBA00022964"/>
    </source>
</evidence>
<dbReference type="GO" id="GO:0031543">
    <property type="term" value="F:peptidyl-proline dioxygenase activity"/>
    <property type="evidence" value="ECO:0007669"/>
    <property type="project" value="UniProtKB-ARBA"/>
</dbReference>
<dbReference type="GO" id="GO:0005506">
    <property type="term" value="F:iron ion binding"/>
    <property type="evidence" value="ECO:0007669"/>
    <property type="project" value="InterPro"/>
</dbReference>